<keyword evidence="3" id="KW-1185">Reference proteome</keyword>
<dbReference type="Proteomes" id="UP000275846">
    <property type="component" value="Unassembled WGS sequence"/>
</dbReference>
<sequence length="247" mass="27758">MRPTGSPLPKPKEWHESHQRLGPTSSILRPCQNSRTVNASSVRESAWTRCTNNPTFPISTSNYVNTHSDSPTLTPGINYITPTIIETTSLYSSPETPTTATTTAFDFTTTISDGESLLSRPQCDRTFTSRIGLVGHLRIHRTETGEPVPHHRNHHRLHLHYHHPTISDGDCLLNHPLCDRTFTSRIGLVGHLRIHPKLTFHNLYETLLKETGNAKQTSQWKKRIISKVEALAGAAYVQRNTAKCFLL</sequence>
<feature type="compositionally biased region" description="Basic and acidic residues" evidence="1">
    <location>
        <begin position="10"/>
        <end position="19"/>
    </location>
</feature>
<evidence type="ECO:0000256" key="1">
    <source>
        <dbReference type="SAM" id="MobiDB-lite"/>
    </source>
</evidence>
<dbReference type="WBParaSite" id="SSLN_0000019201-mRNA-1">
    <property type="protein sequence ID" value="SSLN_0000019201-mRNA-1"/>
    <property type="gene ID" value="SSLN_0000019201"/>
</dbReference>
<feature type="compositionally biased region" description="Polar residues" evidence="1">
    <location>
        <begin position="22"/>
        <end position="31"/>
    </location>
</feature>
<gene>
    <name evidence="2" type="ORF">SSLN_LOCUS184</name>
</gene>
<protein>
    <submittedName>
        <fullName evidence="4">C2H2-type domain-containing protein</fullName>
    </submittedName>
</protein>
<accession>A0A183S7I6</accession>
<evidence type="ECO:0000313" key="3">
    <source>
        <dbReference type="Proteomes" id="UP000275846"/>
    </source>
</evidence>
<dbReference type="EMBL" id="UYSU01000096">
    <property type="protein sequence ID" value="VDL85192.1"/>
    <property type="molecule type" value="Genomic_DNA"/>
</dbReference>
<dbReference type="OrthoDB" id="6317163at2759"/>
<reference evidence="2 3" key="2">
    <citation type="submission" date="2018-11" db="EMBL/GenBank/DDBJ databases">
        <authorList>
            <consortium name="Pathogen Informatics"/>
        </authorList>
    </citation>
    <scope>NUCLEOTIDE SEQUENCE [LARGE SCALE GENOMIC DNA]</scope>
    <source>
        <strain evidence="2 3">NST_G2</strain>
    </source>
</reference>
<reference evidence="4" key="1">
    <citation type="submission" date="2016-06" db="UniProtKB">
        <authorList>
            <consortium name="WormBaseParasite"/>
        </authorList>
    </citation>
    <scope>IDENTIFICATION</scope>
</reference>
<evidence type="ECO:0000313" key="4">
    <source>
        <dbReference type="WBParaSite" id="SSLN_0000019201-mRNA-1"/>
    </source>
</evidence>
<organism evidence="4">
    <name type="scientific">Schistocephalus solidus</name>
    <name type="common">Tapeworm</name>
    <dbReference type="NCBI Taxonomy" id="70667"/>
    <lineage>
        <taxon>Eukaryota</taxon>
        <taxon>Metazoa</taxon>
        <taxon>Spiralia</taxon>
        <taxon>Lophotrochozoa</taxon>
        <taxon>Platyhelminthes</taxon>
        <taxon>Cestoda</taxon>
        <taxon>Eucestoda</taxon>
        <taxon>Diphyllobothriidea</taxon>
        <taxon>Diphyllobothriidae</taxon>
        <taxon>Schistocephalus</taxon>
    </lineage>
</organism>
<evidence type="ECO:0000313" key="2">
    <source>
        <dbReference type="EMBL" id="VDL85192.1"/>
    </source>
</evidence>
<dbReference type="AlphaFoldDB" id="A0A183S7I6"/>
<name>A0A183S7I6_SCHSO</name>
<proteinExistence type="predicted"/>
<feature type="region of interest" description="Disordered" evidence="1">
    <location>
        <begin position="1"/>
        <end position="31"/>
    </location>
</feature>